<dbReference type="RefSeq" id="WP_201071803.1">
    <property type="nucleotide sequence ID" value="NZ_CP067420.1"/>
</dbReference>
<keyword evidence="5" id="KW-1185">Reference proteome</keyword>
<feature type="domain" description="Transglycosylase SLT" evidence="3">
    <location>
        <begin position="31"/>
        <end position="83"/>
    </location>
</feature>
<dbReference type="EMBL" id="CP067420">
    <property type="protein sequence ID" value="QQP87828.1"/>
    <property type="molecule type" value="Genomic_DNA"/>
</dbReference>
<evidence type="ECO:0000259" key="3">
    <source>
        <dbReference type="Pfam" id="PF01464"/>
    </source>
</evidence>
<evidence type="ECO:0000313" key="4">
    <source>
        <dbReference type="EMBL" id="QQP87828.1"/>
    </source>
</evidence>
<name>A0ABX7B0Y1_9PROT</name>
<reference evidence="4" key="1">
    <citation type="submission" date="2021-02" db="EMBL/GenBank/DDBJ databases">
        <title>Skermanella TT6 skin isolate.</title>
        <authorList>
            <person name="Lee K."/>
            <person name="Ganzorig M."/>
        </authorList>
    </citation>
    <scope>NUCLEOTIDE SEQUENCE</scope>
    <source>
        <strain evidence="4">TT6</strain>
    </source>
</reference>
<comment type="similarity">
    <text evidence="1">Belongs to the virb1 family.</text>
</comment>
<dbReference type="SUPFAM" id="SSF53955">
    <property type="entry name" value="Lysozyme-like"/>
    <property type="match status" value="1"/>
</dbReference>
<protein>
    <submittedName>
        <fullName evidence="4">Transglycosylase SLT domain-containing protein</fullName>
    </submittedName>
</protein>
<dbReference type="InterPro" id="IPR008258">
    <property type="entry name" value="Transglycosylase_SLT_dom_1"/>
</dbReference>
<dbReference type="Gene3D" id="1.10.530.10">
    <property type="match status" value="1"/>
</dbReference>
<dbReference type="Proteomes" id="UP000595197">
    <property type="component" value="Chromosome"/>
</dbReference>
<dbReference type="InterPro" id="IPR023346">
    <property type="entry name" value="Lysozyme-like_dom_sf"/>
</dbReference>
<sequence>MSNPANLMRASDPQQYRAAAGAAPQAIQAAVRQASDRTGVDFSYLMAKAAQESSFDPDAKAATSSATGLYQFIESTWLNMVEQHGAKYGLGREAAQVQRRSDGTPYVQDPQARRDILDLRKDPKVSSYLAAEFARDNQTQLEQSVGGRIGPTELYMAHFLGAGGASRFLNGMRQNPDQPAAALLPEAASANRGVFYDKSGKALSVGQIYDRFAAKFDGMDGNSMTASTGAIGMPSSRSAWSSDGGFRSPFGRAAAPNSEPTSLFTVMVLSQLGTPKDEGTAADGSKNGARGAAKAISAPMPGLGAV</sequence>
<evidence type="ECO:0000313" key="5">
    <source>
        <dbReference type="Proteomes" id="UP000595197"/>
    </source>
</evidence>
<evidence type="ECO:0000256" key="2">
    <source>
        <dbReference type="SAM" id="MobiDB-lite"/>
    </source>
</evidence>
<organism evidence="4 5">
    <name type="scientific">Skermanella cutis</name>
    <dbReference type="NCBI Taxonomy" id="2775420"/>
    <lineage>
        <taxon>Bacteria</taxon>
        <taxon>Pseudomonadati</taxon>
        <taxon>Pseudomonadota</taxon>
        <taxon>Alphaproteobacteria</taxon>
        <taxon>Rhodospirillales</taxon>
        <taxon>Azospirillaceae</taxon>
        <taxon>Skermanella</taxon>
    </lineage>
</organism>
<accession>A0ABX7B0Y1</accession>
<evidence type="ECO:0000256" key="1">
    <source>
        <dbReference type="ARBA" id="ARBA00009387"/>
    </source>
</evidence>
<gene>
    <name evidence="4" type="ORF">IGS68_17280</name>
</gene>
<feature type="region of interest" description="Disordered" evidence="2">
    <location>
        <begin position="275"/>
        <end position="294"/>
    </location>
</feature>
<dbReference type="Pfam" id="PF01464">
    <property type="entry name" value="SLT"/>
    <property type="match status" value="1"/>
</dbReference>
<proteinExistence type="inferred from homology"/>